<name>A0A8D0B4Y8_SALMN</name>
<reference evidence="1" key="1">
    <citation type="submission" date="2025-08" db="UniProtKB">
        <authorList>
            <consortium name="Ensembl"/>
        </authorList>
    </citation>
    <scope>IDENTIFICATION</scope>
</reference>
<sequence>MVALHAVLVTYCLLDAVHLLLVATFVFHSTLLSFFQCTLQGLNSLSRSPKTCSVSGTFSPGTIKYSASSLVIVSFKTLFFSFSFSNFFFHCSAVNSRFTEAVFLIRDYRCPNISVDLVSASL</sequence>
<proteinExistence type="predicted"/>
<keyword evidence="2" id="KW-1185">Reference proteome</keyword>
<protein>
    <submittedName>
        <fullName evidence="1">Uncharacterized protein</fullName>
    </submittedName>
</protein>
<dbReference type="Proteomes" id="UP000694421">
    <property type="component" value="Unplaced"/>
</dbReference>
<evidence type="ECO:0000313" key="2">
    <source>
        <dbReference type="Proteomes" id="UP000694421"/>
    </source>
</evidence>
<dbReference type="Ensembl" id="ENSSMRT00000000820.1">
    <property type="protein sequence ID" value="ENSSMRP00000000668.1"/>
    <property type="gene ID" value="ENSSMRG00000000611.1"/>
</dbReference>
<organism evidence="1 2">
    <name type="scientific">Salvator merianae</name>
    <name type="common">Argentine black and white tegu</name>
    <name type="synonym">Tupinambis merianae</name>
    <dbReference type="NCBI Taxonomy" id="96440"/>
    <lineage>
        <taxon>Eukaryota</taxon>
        <taxon>Metazoa</taxon>
        <taxon>Chordata</taxon>
        <taxon>Craniata</taxon>
        <taxon>Vertebrata</taxon>
        <taxon>Euteleostomi</taxon>
        <taxon>Lepidosauria</taxon>
        <taxon>Squamata</taxon>
        <taxon>Bifurcata</taxon>
        <taxon>Unidentata</taxon>
        <taxon>Episquamata</taxon>
        <taxon>Laterata</taxon>
        <taxon>Teiioidea</taxon>
        <taxon>Teiidae</taxon>
        <taxon>Salvator</taxon>
    </lineage>
</organism>
<dbReference type="OMA" id="FCAFVFS"/>
<dbReference type="AlphaFoldDB" id="A0A8D0B4Y8"/>
<accession>A0A8D0B4Y8</accession>
<evidence type="ECO:0000313" key="1">
    <source>
        <dbReference type="Ensembl" id="ENSSMRP00000000668.1"/>
    </source>
</evidence>
<reference evidence="1" key="2">
    <citation type="submission" date="2025-09" db="UniProtKB">
        <authorList>
            <consortium name="Ensembl"/>
        </authorList>
    </citation>
    <scope>IDENTIFICATION</scope>
</reference>
<dbReference type="GeneTree" id="ENSGT00980000200282"/>